<keyword evidence="3" id="KW-1185">Reference proteome</keyword>
<name>A0A195EW33_9HYME</name>
<dbReference type="AlphaFoldDB" id="A0A195EW33"/>
<sequence length="105" mass="11751">MSVIQVLYVNRFVSHHICLLCTPTNACAYTLGMAFARADWCLSSYYKFMAVGEANVNQPRIRGEERKPNTEQKGDSREYREAKGFPIFYAVWGDGAAAHSPPESG</sequence>
<dbReference type="EMBL" id="KQ981954">
    <property type="protein sequence ID" value="KYN32102.1"/>
    <property type="molecule type" value="Genomic_DNA"/>
</dbReference>
<feature type="compositionally biased region" description="Basic and acidic residues" evidence="1">
    <location>
        <begin position="61"/>
        <end position="80"/>
    </location>
</feature>
<organism evidence="2 3">
    <name type="scientific">Trachymyrmex septentrionalis</name>
    <dbReference type="NCBI Taxonomy" id="34720"/>
    <lineage>
        <taxon>Eukaryota</taxon>
        <taxon>Metazoa</taxon>
        <taxon>Ecdysozoa</taxon>
        <taxon>Arthropoda</taxon>
        <taxon>Hexapoda</taxon>
        <taxon>Insecta</taxon>
        <taxon>Pterygota</taxon>
        <taxon>Neoptera</taxon>
        <taxon>Endopterygota</taxon>
        <taxon>Hymenoptera</taxon>
        <taxon>Apocrita</taxon>
        <taxon>Aculeata</taxon>
        <taxon>Formicoidea</taxon>
        <taxon>Formicidae</taxon>
        <taxon>Myrmicinae</taxon>
        <taxon>Trachymyrmex</taxon>
    </lineage>
</organism>
<reference evidence="2 3" key="1">
    <citation type="submission" date="2016-03" db="EMBL/GenBank/DDBJ databases">
        <title>Trachymyrmex septentrionalis WGS genome.</title>
        <authorList>
            <person name="Nygaard S."/>
            <person name="Hu H."/>
            <person name="Boomsma J."/>
            <person name="Zhang G."/>
        </authorList>
    </citation>
    <scope>NUCLEOTIDE SEQUENCE [LARGE SCALE GENOMIC DNA]</scope>
    <source>
        <strain evidence="2">Tsep2-gDNA-1</strain>
        <tissue evidence="2">Whole body</tissue>
    </source>
</reference>
<evidence type="ECO:0000256" key="1">
    <source>
        <dbReference type="SAM" id="MobiDB-lite"/>
    </source>
</evidence>
<evidence type="ECO:0000313" key="2">
    <source>
        <dbReference type="EMBL" id="KYN32102.1"/>
    </source>
</evidence>
<accession>A0A195EW33</accession>
<proteinExistence type="predicted"/>
<dbReference type="Proteomes" id="UP000078541">
    <property type="component" value="Unassembled WGS sequence"/>
</dbReference>
<gene>
    <name evidence="2" type="ORF">ALC56_13480</name>
</gene>
<evidence type="ECO:0000313" key="3">
    <source>
        <dbReference type="Proteomes" id="UP000078541"/>
    </source>
</evidence>
<feature type="region of interest" description="Disordered" evidence="1">
    <location>
        <begin position="60"/>
        <end position="80"/>
    </location>
</feature>
<protein>
    <submittedName>
        <fullName evidence="2">Uncharacterized protein</fullName>
    </submittedName>
</protein>